<dbReference type="GO" id="GO:0008800">
    <property type="term" value="F:beta-lactamase activity"/>
    <property type="evidence" value="ECO:0007669"/>
    <property type="project" value="InterPro"/>
</dbReference>
<name>A0A0F5YDE2_9CYAN</name>
<dbReference type="AlphaFoldDB" id="A0A0F5YDE2"/>
<dbReference type="PATRIC" id="fig|1637645.4.peg.4176"/>
<dbReference type="GO" id="GO:0046677">
    <property type="term" value="P:response to antibiotic"/>
    <property type="evidence" value="ECO:0007669"/>
    <property type="project" value="InterPro"/>
</dbReference>
<dbReference type="PANTHER" id="PTHR35333">
    <property type="entry name" value="BETA-LACTAMASE"/>
    <property type="match status" value="1"/>
</dbReference>
<sequence>MPRLFRWATTMISSLAIAVGVGLTQTLPMFGSSNEFYGARSLDELIQLRDQIIQELETPVQDSSEPRFLNSLLSETPSFNPDQELFHKLKEIEVQILIENRANDNWKQAIRLATIAIETENNSSDSLGRKKQAQQLWQQAIGNLNEVPKNSLMASQASQKIEQYQVSLIGLTKQIQLAQSSFLEQIRAESNLSKTAMISVCNLNRDCAHLRGEHPPASPASLIKVPIALALLDKVSKEKISLEEQVYVDGGNFTEDASSIQARKSYSLKQLMGEMIDHSSNIATNQLIDYVGQDSINNILKKQGYKETRVQFKLMGDRIMPRRPGKGRNRLTSSELTEMMVKTYNHEYPGSEALIEAQNRQYDRAIGYAALEGLKAEWLGEKTGQNSRVLGTTLAVSIDGERYIITVIDNNTGNIFEIRKAISKIADHIIQNGHL</sequence>
<feature type="domain" description="Beta-lactamase class A catalytic" evidence="1">
    <location>
        <begin position="216"/>
        <end position="407"/>
    </location>
</feature>
<accession>A0A0F5YDE2</accession>
<dbReference type="GO" id="GO:0030655">
    <property type="term" value="P:beta-lactam antibiotic catabolic process"/>
    <property type="evidence" value="ECO:0007669"/>
    <property type="project" value="InterPro"/>
</dbReference>
<comment type="caution">
    <text evidence="2">The sequence shown here is derived from an EMBL/GenBank/DDBJ whole genome shotgun (WGS) entry which is preliminary data.</text>
</comment>
<dbReference type="EMBL" id="LATL02000211">
    <property type="protein sequence ID" value="KKD36929.2"/>
    <property type="molecule type" value="Genomic_DNA"/>
</dbReference>
<evidence type="ECO:0000313" key="2">
    <source>
        <dbReference type="EMBL" id="KKD36929.2"/>
    </source>
</evidence>
<protein>
    <recommendedName>
        <fullName evidence="1">Beta-lactamase class A catalytic domain-containing protein</fullName>
    </recommendedName>
</protein>
<dbReference type="OrthoDB" id="529549at2"/>
<proteinExistence type="predicted"/>
<dbReference type="RefSeq" id="WP_049560090.1">
    <property type="nucleotide sequence ID" value="NZ_LATL02000211.1"/>
</dbReference>
<organism evidence="2 3">
    <name type="scientific">Limnoraphis robusta CS-951</name>
    <dbReference type="NCBI Taxonomy" id="1637645"/>
    <lineage>
        <taxon>Bacteria</taxon>
        <taxon>Bacillati</taxon>
        <taxon>Cyanobacteriota</taxon>
        <taxon>Cyanophyceae</taxon>
        <taxon>Oscillatoriophycideae</taxon>
        <taxon>Oscillatoriales</taxon>
        <taxon>Sirenicapillariaceae</taxon>
        <taxon>Limnoraphis</taxon>
    </lineage>
</organism>
<evidence type="ECO:0000313" key="3">
    <source>
        <dbReference type="Proteomes" id="UP000033607"/>
    </source>
</evidence>
<dbReference type="Pfam" id="PF13354">
    <property type="entry name" value="Beta-lactamase2"/>
    <property type="match status" value="1"/>
</dbReference>
<dbReference type="SUPFAM" id="SSF56601">
    <property type="entry name" value="beta-lactamase/transpeptidase-like"/>
    <property type="match status" value="1"/>
</dbReference>
<reference evidence="2 3" key="1">
    <citation type="submission" date="2015-06" db="EMBL/GenBank/DDBJ databases">
        <title>Draft genome assembly of filamentous brackish cyanobacterium Limnoraphis robusta strain CS-951.</title>
        <authorList>
            <person name="Willis A."/>
            <person name="Parks M."/>
            <person name="Burford M.A."/>
        </authorList>
    </citation>
    <scope>NUCLEOTIDE SEQUENCE [LARGE SCALE GENOMIC DNA]</scope>
    <source>
        <strain evidence="2 3">CS-951</strain>
    </source>
</reference>
<dbReference type="PANTHER" id="PTHR35333:SF3">
    <property type="entry name" value="BETA-LACTAMASE-TYPE TRANSPEPTIDASE FOLD CONTAINING PROTEIN"/>
    <property type="match status" value="1"/>
</dbReference>
<dbReference type="Proteomes" id="UP000033607">
    <property type="component" value="Unassembled WGS sequence"/>
</dbReference>
<dbReference type="InterPro" id="IPR000871">
    <property type="entry name" value="Beta-lactam_class-A"/>
</dbReference>
<dbReference type="Gene3D" id="3.40.710.10">
    <property type="entry name" value="DD-peptidase/beta-lactamase superfamily"/>
    <property type="match status" value="1"/>
</dbReference>
<evidence type="ECO:0000259" key="1">
    <source>
        <dbReference type="Pfam" id="PF13354"/>
    </source>
</evidence>
<gene>
    <name evidence="2" type="ORF">WN50_17105</name>
</gene>
<dbReference type="InterPro" id="IPR045155">
    <property type="entry name" value="Beta-lactam_cat"/>
</dbReference>
<dbReference type="InterPro" id="IPR012338">
    <property type="entry name" value="Beta-lactam/transpept-like"/>
</dbReference>